<name>A0A542DML1_AMYCI</name>
<dbReference type="PROSITE" id="PS50995">
    <property type="entry name" value="HTH_MARR_2"/>
    <property type="match status" value="1"/>
</dbReference>
<comment type="caution">
    <text evidence="5">The sequence shown here is derived from an EMBL/GenBank/DDBJ whole genome shotgun (WGS) entry which is preliminary data.</text>
</comment>
<dbReference type="Pfam" id="PF12802">
    <property type="entry name" value="MarR_2"/>
    <property type="match status" value="1"/>
</dbReference>
<dbReference type="GO" id="GO:0003700">
    <property type="term" value="F:DNA-binding transcription factor activity"/>
    <property type="evidence" value="ECO:0007669"/>
    <property type="project" value="InterPro"/>
</dbReference>
<dbReference type="EMBL" id="VFML01000001">
    <property type="protein sequence ID" value="TQJ04225.1"/>
    <property type="molecule type" value="Genomic_DNA"/>
</dbReference>
<sequence length="143" mass="15803">MREDSATESQSTSAGEPLIRVLTRAARVVTVRVEQLLKPEGFGLDQWLVVEALAERSGLSMADLAARTMVTGPTLTRVVDKLVSNAVVYREVDEEDRRRVRVYLSPRGRAAYKRIAAKIGKVERELLGQADTSSIISFLTTLT</sequence>
<dbReference type="AlphaFoldDB" id="A0A542DML1"/>
<proteinExistence type="predicted"/>
<dbReference type="InterPro" id="IPR000835">
    <property type="entry name" value="HTH_MarR-typ"/>
</dbReference>
<evidence type="ECO:0000313" key="6">
    <source>
        <dbReference type="Proteomes" id="UP000320876"/>
    </source>
</evidence>
<feature type="domain" description="HTH marR-type" evidence="4">
    <location>
        <begin position="15"/>
        <end position="143"/>
    </location>
</feature>
<keyword evidence="2 5" id="KW-0238">DNA-binding</keyword>
<dbReference type="Proteomes" id="UP000320876">
    <property type="component" value="Unassembled WGS sequence"/>
</dbReference>
<dbReference type="PANTHER" id="PTHR33164:SF64">
    <property type="entry name" value="TRANSCRIPTIONAL REGULATOR SLYA"/>
    <property type="match status" value="1"/>
</dbReference>
<keyword evidence="3" id="KW-0804">Transcription</keyword>
<dbReference type="GO" id="GO:0006950">
    <property type="term" value="P:response to stress"/>
    <property type="evidence" value="ECO:0007669"/>
    <property type="project" value="TreeGrafter"/>
</dbReference>
<keyword evidence="1" id="KW-0805">Transcription regulation</keyword>
<dbReference type="Gene3D" id="1.10.10.10">
    <property type="entry name" value="Winged helix-like DNA-binding domain superfamily/Winged helix DNA-binding domain"/>
    <property type="match status" value="1"/>
</dbReference>
<dbReference type="PANTHER" id="PTHR33164">
    <property type="entry name" value="TRANSCRIPTIONAL REGULATOR, MARR FAMILY"/>
    <property type="match status" value="1"/>
</dbReference>
<dbReference type="InterPro" id="IPR036390">
    <property type="entry name" value="WH_DNA-bd_sf"/>
</dbReference>
<dbReference type="InterPro" id="IPR039422">
    <property type="entry name" value="MarR/SlyA-like"/>
</dbReference>
<protein>
    <submittedName>
        <fullName evidence="5">DNA-binding MarR family transcriptional regulator</fullName>
    </submittedName>
</protein>
<reference evidence="5 6" key="1">
    <citation type="submission" date="2019-06" db="EMBL/GenBank/DDBJ databases">
        <title>Sequencing the genomes of 1000 actinobacteria strains.</title>
        <authorList>
            <person name="Klenk H.-P."/>
        </authorList>
    </citation>
    <scope>NUCLEOTIDE SEQUENCE [LARGE SCALE GENOMIC DNA]</scope>
    <source>
        <strain evidence="5 6">DSM 45679</strain>
    </source>
</reference>
<dbReference type="SUPFAM" id="SSF46785">
    <property type="entry name" value="Winged helix' DNA-binding domain"/>
    <property type="match status" value="1"/>
</dbReference>
<evidence type="ECO:0000256" key="2">
    <source>
        <dbReference type="ARBA" id="ARBA00023125"/>
    </source>
</evidence>
<dbReference type="SMART" id="SM00347">
    <property type="entry name" value="HTH_MARR"/>
    <property type="match status" value="1"/>
</dbReference>
<organism evidence="5 6">
    <name type="scientific">Amycolatopsis cihanbeyliensis</name>
    <dbReference type="NCBI Taxonomy" id="1128664"/>
    <lineage>
        <taxon>Bacteria</taxon>
        <taxon>Bacillati</taxon>
        <taxon>Actinomycetota</taxon>
        <taxon>Actinomycetes</taxon>
        <taxon>Pseudonocardiales</taxon>
        <taxon>Pseudonocardiaceae</taxon>
        <taxon>Amycolatopsis</taxon>
    </lineage>
</organism>
<dbReference type="OrthoDB" id="4629660at2"/>
<accession>A0A542DML1</accession>
<dbReference type="InterPro" id="IPR036388">
    <property type="entry name" value="WH-like_DNA-bd_sf"/>
</dbReference>
<evidence type="ECO:0000313" key="5">
    <source>
        <dbReference type="EMBL" id="TQJ04225.1"/>
    </source>
</evidence>
<dbReference type="RefSeq" id="WP_141999931.1">
    <property type="nucleotide sequence ID" value="NZ_VFML01000001.1"/>
</dbReference>
<keyword evidence="6" id="KW-1185">Reference proteome</keyword>
<evidence type="ECO:0000256" key="3">
    <source>
        <dbReference type="ARBA" id="ARBA00023163"/>
    </source>
</evidence>
<evidence type="ECO:0000256" key="1">
    <source>
        <dbReference type="ARBA" id="ARBA00023015"/>
    </source>
</evidence>
<evidence type="ECO:0000259" key="4">
    <source>
        <dbReference type="PROSITE" id="PS50995"/>
    </source>
</evidence>
<dbReference type="GO" id="GO:0003677">
    <property type="term" value="F:DNA binding"/>
    <property type="evidence" value="ECO:0007669"/>
    <property type="project" value="UniProtKB-KW"/>
</dbReference>
<gene>
    <name evidence="5" type="ORF">FB471_4008</name>
</gene>